<dbReference type="InterPro" id="IPR011006">
    <property type="entry name" value="CheY-like_superfamily"/>
</dbReference>
<dbReference type="InterPro" id="IPR050595">
    <property type="entry name" value="Bact_response_regulator"/>
</dbReference>
<dbReference type="AlphaFoldDB" id="A0A2M7CIV3"/>
<sequence length="128" mass="13804">MPEEVAKKVLLVDDEPIVLNLWSAYCDAMGVAYEIACDGQKALEIFRANYEAFGVLVTDQDMPVMGGIMLAREIRVLAPNLPIIFITGRPTLALEAVANELGATVLAKPVSLNIFKNAILTALAFVPS</sequence>
<accession>A0A2M7CIV3</accession>
<keyword evidence="1 2" id="KW-0597">Phosphoprotein</keyword>
<dbReference type="SMART" id="SM00448">
    <property type="entry name" value="REC"/>
    <property type="match status" value="1"/>
</dbReference>
<gene>
    <name evidence="4" type="ORF">COS38_01020</name>
</gene>
<dbReference type="PANTHER" id="PTHR44591">
    <property type="entry name" value="STRESS RESPONSE REGULATOR PROTEIN 1"/>
    <property type="match status" value="1"/>
</dbReference>
<organism evidence="4 5">
    <name type="scientific">Candidatus Berkelbacteria bacterium CG03_land_8_20_14_0_80_40_36</name>
    <dbReference type="NCBI Taxonomy" id="1974509"/>
    <lineage>
        <taxon>Bacteria</taxon>
        <taxon>Candidatus Berkelbacteria</taxon>
    </lineage>
</organism>
<proteinExistence type="predicted"/>
<evidence type="ECO:0000256" key="1">
    <source>
        <dbReference type="ARBA" id="ARBA00022553"/>
    </source>
</evidence>
<dbReference type="EMBL" id="PEUM01000024">
    <property type="protein sequence ID" value="PIV25554.1"/>
    <property type="molecule type" value="Genomic_DNA"/>
</dbReference>
<evidence type="ECO:0000313" key="4">
    <source>
        <dbReference type="EMBL" id="PIV25554.1"/>
    </source>
</evidence>
<evidence type="ECO:0000259" key="3">
    <source>
        <dbReference type="PROSITE" id="PS50110"/>
    </source>
</evidence>
<dbReference type="InterPro" id="IPR001789">
    <property type="entry name" value="Sig_transdc_resp-reg_receiver"/>
</dbReference>
<dbReference type="Proteomes" id="UP000229966">
    <property type="component" value="Unassembled WGS sequence"/>
</dbReference>
<dbReference type="Gene3D" id="3.40.50.2300">
    <property type="match status" value="1"/>
</dbReference>
<comment type="caution">
    <text evidence="4">The sequence shown here is derived from an EMBL/GenBank/DDBJ whole genome shotgun (WGS) entry which is preliminary data.</text>
</comment>
<feature type="modified residue" description="4-aspartylphosphate" evidence="2">
    <location>
        <position position="59"/>
    </location>
</feature>
<dbReference type="SUPFAM" id="SSF52172">
    <property type="entry name" value="CheY-like"/>
    <property type="match status" value="1"/>
</dbReference>
<evidence type="ECO:0000313" key="5">
    <source>
        <dbReference type="Proteomes" id="UP000229966"/>
    </source>
</evidence>
<feature type="domain" description="Response regulatory" evidence="3">
    <location>
        <begin position="8"/>
        <end position="123"/>
    </location>
</feature>
<dbReference type="Pfam" id="PF00072">
    <property type="entry name" value="Response_reg"/>
    <property type="match status" value="1"/>
</dbReference>
<name>A0A2M7CIV3_9BACT</name>
<dbReference type="PANTHER" id="PTHR44591:SF3">
    <property type="entry name" value="RESPONSE REGULATORY DOMAIN-CONTAINING PROTEIN"/>
    <property type="match status" value="1"/>
</dbReference>
<dbReference type="CDD" id="cd00156">
    <property type="entry name" value="REC"/>
    <property type="match status" value="1"/>
</dbReference>
<dbReference type="GO" id="GO:0000160">
    <property type="term" value="P:phosphorelay signal transduction system"/>
    <property type="evidence" value="ECO:0007669"/>
    <property type="project" value="InterPro"/>
</dbReference>
<evidence type="ECO:0000256" key="2">
    <source>
        <dbReference type="PROSITE-ProRule" id="PRU00169"/>
    </source>
</evidence>
<dbReference type="PROSITE" id="PS50110">
    <property type="entry name" value="RESPONSE_REGULATORY"/>
    <property type="match status" value="1"/>
</dbReference>
<reference evidence="5" key="1">
    <citation type="submission" date="2017-09" db="EMBL/GenBank/DDBJ databases">
        <title>Depth-based differentiation of microbial function through sediment-hosted aquifers and enrichment of novel symbionts in the deep terrestrial subsurface.</title>
        <authorList>
            <person name="Probst A.J."/>
            <person name="Ladd B."/>
            <person name="Jarett J.K."/>
            <person name="Geller-Mcgrath D.E."/>
            <person name="Sieber C.M.K."/>
            <person name="Emerson J.B."/>
            <person name="Anantharaman K."/>
            <person name="Thomas B.C."/>
            <person name="Malmstrom R."/>
            <person name="Stieglmeier M."/>
            <person name="Klingl A."/>
            <person name="Woyke T."/>
            <person name="Ryan C.M."/>
            <person name="Banfield J.F."/>
        </authorList>
    </citation>
    <scope>NUCLEOTIDE SEQUENCE [LARGE SCALE GENOMIC DNA]</scope>
</reference>
<protein>
    <recommendedName>
        <fullName evidence="3">Response regulatory domain-containing protein</fullName>
    </recommendedName>
</protein>